<dbReference type="SUPFAM" id="SSF55729">
    <property type="entry name" value="Acyl-CoA N-acyltransferases (Nat)"/>
    <property type="match status" value="1"/>
</dbReference>
<dbReference type="Proteomes" id="UP000612055">
    <property type="component" value="Unassembled WGS sequence"/>
</dbReference>
<evidence type="ECO:0000313" key="4">
    <source>
        <dbReference type="EMBL" id="KAG2485444.1"/>
    </source>
</evidence>
<name>A0A835XL23_9CHLO</name>
<dbReference type="InterPro" id="IPR050832">
    <property type="entry name" value="Bact_Acetyltransf"/>
</dbReference>
<keyword evidence="1" id="KW-0808">Transferase</keyword>
<keyword evidence="2" id="KW-0012">Acyltransferase</keyword>
<reference evidence="4" key="1">
    <citation type="journal article" date="2020" name="bioRxiv">
        <title>Comparative genomics of Chlamydomonas.</title>
        <authorList>
            <person name="Craig R.J."/>
            <person name="Hasan A.R."/>
            <person name="Ness R.W."/>
            <person name="Keightley P.D."/>
        </authorList>
    </citation>
    <scope>NUCLEOTIDE SEQUENCE</scope>
    <source>
        <strain evidence="4">CCAP 11/70</strain>
    </source>
</reference>
<proteinExistence type="predicted"/>
<accession>A0A835XL23</accession>
<protein>
    <recommendedName>
        <fullName evidence="3">N-acetyltransferase domain-containing protein</fullName>
    </recommendedName>
</protein>
<feature type="domain" description="N-acetyltransferase" evidence="3">
    <location>
        <begin position="11"/>
        <end position="170"/>
    </location>
</feature>
<keyword evidence="5" id="KW-1185">Reference proteome</keyword>
<dbReference type="Pfam" id="PF00583">
    <property type="entry name" value="Acetyltransf_1"/>
    <property type="match status" value="1"/>
</dbReference>
<evidence type="ECO:0000259" key="3">
    <source>
        <dbReference type="PROSITE" id="PS51186"/>
    </source>
</evidence>
<evidence type="ECO:0000313" key="5">
    <source>
        <dbReference type="Proteomes" id="UP000612055"/>
    </source>
</evidence>
<dbReference type="PROSITE" id="PS51186">
    <property type="entry name" value="GNAT"/>
    <property type="match status" value="1"/>
</dbReference>
<dbReference type="GO" id="GO:0016747">
    <property type="term" value="F:acyltransferase activity, transferring groups other than amino-acyl groups"/>
    <property type="evidence" value="ECO:0007669"/>
    <property type="project" value="InterPro"/>
</dbReference>
<dbReference type="EMBL" id="JAEHOE010000129">
    <property type="protein sequence ID" value="KAG2485444.1"/>
    <property type="molecule type" value="Genomic_DNA"/>
</dbReference>
<sequence length="170" mass="18834">MAAPAAQHDGVHIRKGALADVELVASFNQAMAKETEDLAIPHDVVTRGAKAVLEGKAAAAYYLLEVDGENGGDAADDGHKVVAQLMITFEWSDWRAADVWWVQSVYVRPEYRRRGYFRALYAHVRAEAQAAGAAGLRLYADVGNERAHRAYEGLGMRSHYKVFEDMFTSY</sequence>
<dbReference type="OrthoDB" id="7305308at2759"/>
<dbReference type="InterPro" id="IPR016181">
    <property type="entry name" value="Acyl_CoA_acyltransferase"/>
</dbReference>
<gene>
    <name evidence="4" type="ORF">HYH03_015823</name>
</gene>
<comment type="caution">
    <text evidence="4">The sequence shown here is derived from an EMBL/GenBank/DDBJ whole genome shotgun (WGS) entry which is preliminary data.</text>
</comment>
<dbReference type="InterPro" id="IPR000182">
    <property type="entry name" value="GNAT_dom"/>
</dbReference>
<evidence type="ECO:0000256" key="2">
    <source>
        <dbReference type="ARBA" id="ARBA00023315"/>
    </source>
</evidence>
<dbReference type="CDD" id="cd04301">
    <property type="entry name" value="NAT_SF"/>
    <property type="match status" value="1"/>
</dbReference>
<evidence type="ECO:0000256" key="1">
    <source>
        <dbReference type="ARBA" id="ARBA00022679"/>
    </source>
</evidence>
<dbReference type="Gene3D" id="3.40.630.30">
    <property type="match status" value="1"/>
</dbReference>
<organism evidence="4 5">
    <name type="scientific">Edaphochlamys debaryana</name>
    <dbReference type="NCBI Taxonomy" id="47281"/>
    <lineage>
        <taxon>Eukaryota</taxon>
        <taxon>Viridiplantae</taxon>
        <taxon>Chlorophyta</taxon>
        <taxon>core chlorophytes</taxon>
        <taxon>Chlorophyceae</taxon>
        <taxon>CS clade</taxon>
        <taxon>Chlamydomonadales</taxon>
        <taxon>Chlamydomonadales incertae sedis</taxon>
        <taxon>Edaphochlamys</taxon>
    </lineage>
</organism>
<dbReference type="AlphaFoldDB" id="A0A835XL23"/>
<dbReference type="PANTHER" id="PTHR43877">
    <property type="entry name" value="AMINOALKYLPHOSPHONATE N-ACETYLTRANSFERASE-RELATED-RELATED"/>
    <property type="match status" value="1"/>
</dbReference>